<feature type="compositionally biased region" description="Polar residues" evidence="2">
    <location>
        <begin position="55"/>
        <end position="67"/>
    </location>
</feature>
<feature type="region of interest" description="Disordered" evidence="2">
    <location>
        <begin position="100"/>
        <end position="125"/>
    </location>
</feature>
<dbReference type="Gene3D" id="3.40.50.12780">
    <property type="entry name" value="N-terminal domain of ligase-like"/>
    <property type="match status" value="3"/>
</dbReference>
<dbReference type="PANTHER" id="PTHR22754">
    <property type="entry name" value="DISCO-INTERACTING PROTEIN 2 DIP2 -RELATED"/>
    <property type="match status" value="1"/>
</dbReference>
<feature type="region of interest" description="Disordered" evidence="2">
    <location>
        <begin position="43"/>
        <end position="76"/>
    </location>
</feature>
<dbReference type="Pfam" id="PF00501">
    <property type="entry name" value="AMP-binding"/>
    <property type="match status" value="2"/>
</dbReference>
<dbReference type="SUPFAM" id="SSF56801">
    <property type="entry name" value="Acetyl-CoA synthetase-like"/>
    <property type="match status" value="2"/>
</dbReference>
<keyword evidence="7" id="KW-1185">Reference proteome</keyword>
<reference evidence="6" key="1">
    <citation type="submission" date="2025-08" db="UniProtKB">
        <authorList>
            <consortium name="Ensembl"/>
        </authorList>
    </citation>
    <scope>IDENTIFICATION</scope>
</reference>
<evidence type="ECO:0000256" key="3">
    <source>
        <dbReference type="SAM" id="SignalP"/>
    </source>
</evidence>
<accession>A0A8C9G9G2</accession>
<feature type="chain" id="PRO_5034028138" evidence="3">
    <location>
        <begin position="16"/>
        <end position="1390"/>
    </location>
</feature>
<organism evidence="6 7">
    <name type="scientific">Pavo cristatus</name>
    <name type="common">Indian peafowl</name>
    <name type="synonym">Blue peafowl</name>
    <dbReference type="NCBI Taxonomy" id="9049"/>
    <lineage>
        <taxon>Eukaryota</taxon>
        <taxon>Metazoa</taxon>
        <taxon>Chordata</taxon>
        <taxon>Craniata</taxon>
        <taxon>Vertebrata</taxon>
        <taxon>Euteleostomi</taxon>
        <taxon>Archelosauria</taxon>
        <taxon>Archosauria</taxon>
        <taxon>Dinosauria</taxon>
        <taxon>Saurischia</taxon>
        <taxon>Theropoda</taxon>
        <taxon>Coelurosauria</taxon>
        <taxon>Aves</taxon>
        <taxon>Neognathae</taxon>
        <taxon>Galloanserae</taxon>
        <taxon>Galliformes</taxon>
        <taxon>Phasianidae</taxon>
        <taxon>Phasianinae</taxon>
        <taxon>Pavo</taxon>
    </lineage>
</organism>
<dbReference type="Proteomes" id="UP000694428">
    <property type="component" value="Unplaced"/>
</dbReference>
<dbReference type="GO" id="GO:0009986">
    <property type="term" value="C:cell surface"/>
    <property type="evidence" value="ECO:0007669"/>
    <property type="project" value="TreeGrafter"/>
</dbReference>
<evidence type="ECO:0000256" key="1">
    <source>
        <dbReference type="ARBA" id="ARBA00007735"/>
    </source>
</evidence>
<feature type="region of interest" description="Disordered" evidence="2">
    <location>
        <begin position="209"/>
        <end position="228"/>
    </location>
</feature>
<comment type="similarity">
    <text evidence="1">Belongs to the DIP2 family.</text>
</comment>
<dbReference type="InterPro" id="IPR045851">
    <property type="entry name" value="AMP-bd_C_sf"/>
</dbReference>
<dbReference type="Gene3D" id="3.30.300.30">
    <property type="match status" value="2"/>
</dbReference>
<feature type="domain" description="AMP-dependent synthetase/ligase" evidence="4">
    <location>
        <begin position="251"/>
        <end position="451"/>
    </location>
</feature>
<dbReference type="InterPro" id="IPR025110">
    <property type="entry name" value="AMP-bd_C"/>
</dbReference>
<evidence type="ECO:0000313" key="6">
    <source>
        <dbReference type="Ensembl" id="ENSPSTP00000026004.1"/>
    </source>
</evidence>
<dbReference type="PANTHER" id="PTHR22754:SF34">
    <property type="entry name" value="DISCO-INTERACTING PROTEIN 2 HOMOLOG A"/>
    <property type="match status" value="1"/>
</dbReference>
<name>A0A8C9G9G2_PAVCR</name>
<feature type="domain" description="AMP-binding enzyme C-terminal" evidence="5">
    <location>
        <begin position="1279"/>
        <end position="1381"/>
    </location>
</feature>
<reference evidence="6" key="2">
    <citation type="submission" date="2025-09" db="UniProtKB">
        <authorList>
            <consortium name="Ensembl"/>
        </authorList>
    </citation>
    <scope>IDENTIFICATION</scope>
</reference>
<feature type="domain" description="AMP-dependent synthetase/ligase" evidence="4">
    <location>
        <begin position="812"/>
        <end position="1220"/>
    </location>
</feature>
<dbReference type="FunFam" id="3.30.300.30:FF:000003">
    <property type="entry name" value="DIP2 disco-interacting protein 2 homolog A"/>
    <property type="match status" value="1"/>
</dbReference>
<dbReference type="Ensembl" id="ENSPSTT00000027356.1">
    <property type="protein sequence ID" value="ENSPSTP00000026004.1"/>
    <property type="gene ID" value="ENSPSTG00000015088.1"/>
</dbReference>
<evidence type="ECO:0000313" key="7">
    <source>
        <dbReference type="Proteomes" id="UP000694428"/>
    </source>
</evidence>
<feature type="compositionally biased region" description="Low complexity" evidence="2">
    <location>
        <begin position="102"/>
        <end position="113"/>
    </location>
</feature>
<keyword evidence="3" id="KW-0732">Signal</keyword>
<evidence type="ECO:0000259" key="4">
    <source>
        <dbReference type="Pfam" id="PF00501"/>
    </source>
</evidence>
<feature type="signal peptide" evidence="3">
    <location>
        <begin position="1"/>
        <end position="15"/>
    </location>
</feature>
<dbReference type="Pfam" id="PF23024">
    <property type="entry name" value="AMP-dom_DIP2-like"/>
    <property type="match status" value="1"/>
</dbReference>
<dbReference type="CDD" id="cd05905">
    <property type="entry name" value="Dip2"/>
    <property type="match status" value="1"/>
</dbReference>
<sequence>ILFLFLAVLIREMQPYGTLVCSNVHTEAVQAALAKYKERKMPMPSKRRSVLVHSSVETYTPPDTSSASEDEGSLRRQGRITSTPFQSHSNVEPWLNRVIQGSSTSSSASSTSSHPGGKPAAASSTATATTAATVLADLMAHIQLDNHSAPPDVTTGLVEHLHHERPQVASVRGVPRGYNSSILETGDGVPVNSRVSSKIQHIIVKQERSIDSLQQPDPNQPKPEGNQVNVLKGEPVGVVTNWPPSLLAALQRWGTTQPKAPCLTALDTTGKAVYTLTYGKLWSRSLKLAYTLLNKLTSRNEPLLKPGDRVALVFPNSDPVMFMVAFYGCLLAELIPVPIEVPLTRKDAGSQQIGFLLGSCGVTLALTTDACQKGLPKAQTGEVVTFKGWPRLIWFVIDGKHLAKPTKDWHPQLRDASAEIAYIEYKTSKEGSTVGITISHASMLAHCHALTQACGYSEGSISSCDAFLNVFQSRGLRPEVICPCASSSEALTVAIRRPPELGGPPPGKAVLSMNCLSYGVIRVDTEEKLSVLTVQDVGQIMPGANVCVVKVDGTPYLCKADEVGEICVNSGTTGMAYFGLLGITKNVFEVCFSLCMTATGVPVSDQPFTRTGLLGFVGPDYLVFVVGKLDGLITVSGRRHNADDVVATALAVEPMKFVYRGRIAVFSVTVLHDDRIVLVAEQRPDASEEDSFQWMSRVLQAIDSIHQVGVYCLALVPANTLPKAPLGGIHISETKQRFLEGALHPCNVLMCPHTCVTNLPKPRQKQPDVGPASMIVGNLVAGKRIAQASGRDVTQLEDNDQARKFLYLADVLQWRAQTTPDHPLFLLLNSKGTVASTASCMQLHKRAERVAAALMEKGRLNVGDHVALVYPPGVDLIATFYGCLYAGCIPITVRPPHPQNLATTLPTVKMIVEVSKSACILTTQVITKLLKSKEAAAAVDIKTWPTILDTDDMPKKKLANIFRPTSPDMLAYLDFSVSTTGILAGVKMSHAATSALCRSIKLQCELYPSRQIAICLDPYCGLGFALWCLCSVYSGHQSILVPPLELESNVSLWLSAVSQYKVRVTFCSYSVMEMCTKGLGTQTDMLRRCDSSVSFYGRTLCFMLVCWVFLSFSFTRVFQDSAEECGAARHFSFLPVLYFCIFGTAGPDPTTVYVDMRALRHDRVRLVERGSPHSLPLMESGKILPGVKVIIAHTETKGPLGDSHLGEIWVSSPHNATGYYTVYGEEALHADHFTARLSFGDTQTIWARTGYLGFLRRTELTDASGERHDALYVVGSLDETLELRGMRYHPIDIETSVIRAHKSIAECAVFTWTNLLVVVVELEGSEQEALDLVALVTNVVLEEHYLIVGVVVIVDPGVIPINSRGEKQRMHLRDGFLADQLDPIYVAYNM</sequence>
<dbReference type="InterPro" id="IPR037337">
    <property type="entry name" value="Dip2-like_dom"/>
</dbReference>
<dbReference type="InterPro" id="IPR042099">
    <property type="entry name" value="ANL_N_sf"/>
</dbReference>
<dbReference type="InterPro" id="IPR000873">
    <property type="entry name" value="AMP-dep_synth/lig_dom"/>
</dbReference>
<protein>
    <submittedName>
        <fullName evidence="6">Disco interacting protein 2 homolog A</fullName>
    </submittedName>
</protein>
<dbReference type="FunFam" id="3.30.300.30:FF:000001">
    <property type="entry name" value="DIP2 disco-interacting protein 2 homolog C"/>
    <property type="match status" value="1"/>
</dbReference>
<evidence type="ECO:0000256" key="2">
    <source>
        <dbReference type="SAM" id="MobiDB-lite"/>
    </source>
</evidence>
<proteinExistence type="inferred from homology"/>
<evidence type="ECO:0000259" key="5">
    <source>
        <dbReference type="Pfam" id="PF23024"/>
    </source>
</evidence>